<keyword evidence="2" id="KW-1185">Reference proteome</keyword>
<accession>A0A1X1W212</accession>
<evidence type="ECO:0000313" key="2">
    <source>
        <dbReference type="Proteomes" id="UP000193928"/>
    </source>
</evidence>
<dbReference type="EMBL" id="LQOY01000142">
    <property type="protein sequence ID" value="ORV80216.1"/>
    <property type="molecule type" value="Genomic_DNA"/>
</dbReference>
<sequence>MTDEHPFGNEVGELVDVVYALRTFVIRGGQPQSVVMDAGHWDEQGQCTATCLAPTEEGVPPHEAPGEHCRCGIYGTFTLRTLRRQYGAQARWIVAVIQCEGSGSRGPKGIRAARATVVAFWCPQPEKDDEDHEDDIAVCLERFPHARQYHSDLAMALAYRLGA</sequence>
<dbReference type="AlphaFoldDB" id="A0A1X1W212"/>
<proteinExistence type="predicted"/>
<dbReference type="RefSeq" id="WP_069434671.1">
    <property type="nucleotide sequence ID" value="NZ_JACKSU010000052.1"/>
</dbReference>
<reference evidence="1 2" key="1">
    <citation type="submission" date="2016-01" db="EMBL/GenBank/DDBJ databases">
        <title>The new phylogeny of the genus Mycobacterium.</title>
        <authorList>
            <person name="Tarcisio F."/>
            <person name="Conor M."/>
            <person name="Antonella G."/>
            <person name="Elisabetta G."/>
            <person name="Giulia F.S."/>
            <person name="Sara T."/>
            <person name="Anna F."/>
            <person name="Clotilde B."/>
            <person name="Roberto B."/>
            <person name="Veronica D.S."/>
            <person name="Fabio R."/>
            <person name="Monica P."/>
            <person name="Olivier J."/>
            <person name="Enrico T."/>
            <person name="Nicola S."/>
        </authorList>
    </citation>
    <scope>NUCLEOTIDE SEQUENCE [LARGE SCALE GENOMIC DNA]</scope>
    <source>
        <strain evidence="1 2">DSM 44160</strain>
    </source>
</reference>
<evidence type="ECO:0000313" key="1">
    <source>
        <dbReference type="EMBL" id="ORV80216.1"/>
    </source>
</evidence>
<dbReference type="Proteomes" id="UP000193928">
    <property type="component" value="Unassembled WGS sequence"/>
</dbReference>
<name>A0A1X1W212_MYCGO</name>
<protein>
    <submittedName>
        <fullName evidence="1">Uncharacterized protein</fullName>
    </submittedName>
</protein>
<gene>
    <name evidence="1" type="ORF">AWC08_30380</name>
</gene>
<organism evidence="1 2">
    <name type="scientific">Mycobacterium gordonae</name>
    <dbReference type="NCBI Taxonomy" id="1778"/>
    <lineage>
        <taxon>Bacteria</taxon>
        <taxon>Bacillati</taxon>
        <taxon>Actinomycetota</taxon>
        <taxon>Actinomycetes</taxon>
        <taxon>Mycobacteriales</taxon>
        <taxon>Mycobacteriaceae</taxon>
        <taxon>Mycobacterium</taxon>
    </lineage>
</organism>
<comment type="caution">
    <text evidence="1">The sequence shown here is derived from an EMBL/GenBank/DDBJ whole genome shotgun (WGS) entry which is preliminary data.</text>
</comment>